<comment type="caution">
    <text evidence="1">The sequence shown here is derived from an EMBL/GenBank/DDBJ whole genome shotgun (WGS) entry which is preliminary data.</text>
</comment>
<gene>
    <name evidence="1" type="ORF">F5144DRAFT_645084</name>
</gene>
<organism evidence="1 2">
    <name type="scientific">Chaetomium tenue</name>
    <dbReference type="NCBI Taxonomy" id="1854479"/>
    <lineage>
        <taxon>Eukaryota</taxon>
        <taxon>Fungi</taxon>
        <taxon>Dikarya</taxon>
        <taxon>Ascomycota</taxon>
        <taxon>Pezizomycotina</taxon>
        <taxon>Sordariomycetes</taxon>
        <taxon>Sordariomycetidae</taxon>
        <taxon>Sordariales</taxon>
        <taxon>Chaetomiaceae</taxon>
        <taxon>Chaetomium</taxon>
    </lineage>
</organism>
<reference evidence="1 2" key="1">
    <citation type="journal article" date="2021" name="Nat. Commun.">
        <title>Genetic determinants of endophytism in the Arabidopsis root mycobiome.</title>
        <authorList>
            <person name="Mesny F."/>
            <person name="Miyauchi S."/>
            <person name="Thiergart T."/>
            <person name="Pickel B."/>
            <person name="Atanasova L."/>
            <person name="Karlsson M."/>
            <person name="Huettel B."/>
            <person name="Barry K.W."/>
            <person name="Haridas S."/>
            <person name="Chen C."/>
            <person name="Bauer D."/>
            <person name="Andreopoulos W."/>
            <person name="Pangilinan J."/>
            <person name="LaButti K."/>
            <person name="Riley R."/>
            <person name="Lipzen A."/>
            <person name="Clum A."/>
            <person name="Drula E."/>
            <person name="Henrissat B."/>
            <person name="Kohler A."/>
            <person name="Grigoriev I.V."/>
            <person name="Martin F.M."/>
            <person name="Hacquard S."/>
        </authorList>
    </citation>
    <scope>NUCLEOTIDE SEQUENCE [LARGE SCALE GENOMIC DNA]</scope>
    <source>
        <strain evidence="1 2">MPI-SDFR-AT-0079</strain>
    </source>
</reference>
<sequence>MMSQYSLQAAANEPDMDGAIPEEVAITQNAAASRATAVPSNKGRGRGRWTRPRNTKVTKPAQQKAPSGRGRRQKVYENPRVQAAHERTQELKQAFLAISKLVKPAAQEVADRSINELLEDPALYKQVPQYGATKKFLRDRHDETIQQCNDRLEHGLAMAEHVWQAQHQKVMEEYTTKVAELCEDRYGQLLRQLDILETLYENGLPADLPADDDNRYLFKEITQEDADCQGVFRETEGGVEVPHSGKTISQLMVKPQTLPLEPKRKADSQPEGLPAAKVAAVAKGDETAPQMPRHPAGLLGAADAIEESGATTSDSGSGAPTPTPVPEPAEEAAPEPANQRVVSGVATPDDGPELPIPRGATDPDEFGVRLISRRPTRMDIPNNRIMVPNLFEWDDLDIGFRDSTNCVQKGATKQRRGKYLGRPGSNCMFIDRRAGIWDSTLAAGELDDDLVKKHKLHPTLGITLPDSVNEWEPPKPTADGWKSVVFVPPSGDPIHASRTIEAARMDAETEVAERRMRVARLVRAACKQDDISQEDVAPDAELVEKNRTEVLVARGLDPAQVVQVAQPEPSPPTPEPAVEDTLLFDQFASDALGAAAALEAEEEATRMAAAKRAQQPRPYDAIRDVFTESPSTRQPSPPTAQEAPVPAPPVATDTTGLSYLADLALHPEPPAMQHAATEQPHHGQPPLEMMMALGEYDHQQAEYARSAEYPPPDPAHFARQDGPSAPMEPVRTNDFLRTALNPQPASPPLHMSSVQEYGGVPLAPAHGPMTNQGPQPSAGRTPFASTSAAKALPALRPMRSLLNEAPAFQEPQGNPALHHNMVPSNSGAYFPPAANRPFHNSYSVQGQPQPMQSMMPQMQLGNPHQPPSHACPPMGPAPIRRMSTPPPYHQPANPPLGPAPGSALGSQAPIHYQGGQQPLAPAGSSAPRSRPGSSSAANSAAASKYRKLEPAPTPPHRLSYTGNGQELRTVQFDYREAIKDYSAVEAPPRHGPTQIRGWTHNNIRKRADGGGGASSGGSPANKRSGDRKRTREDLNEGPPGKKVKTAGPSIAPISGHGRGFTAASQAPFSLPPSRFVPIAPRMENHARLPTPTSASATAPAPPMGHFPPIPAANTNPAITHNQPAPKSDTKKPRARAATRAPRARSPYNLRSRGGAQSTGTNTNPSP</sequence>
<accession>A0ACB7PAP4</accession>
<dbReference type="EMBL" id="JAGIZQ010000003">
    <property type="protein sequence ID" value="KAH6636259.1"/>
    <property type="molecule type" value="Genomic_DNA"/>
</dbReference>
<evidence type="ECO:0000313" key="1">
    <source>
        <dbReference type="EMBL" id="KAH6636259.1"/>
    </source>
</evidence>
<keyword evidence="2" id="KW-1185">Reference proteome</keyword>
<proteinExistence type="predicted"/>
<name>A0ACB7PAP4_9PEZI</name>
<evidence type="ECO:0000313" key="2">
    <source>
        <dbReference type="Proteomes" id="UP000724584"/>
    </source>
</evidence>
<protein>
    <submittedName>
        <fullName evidence="1">Uncharacterized protein</fullName>
    </submittedName>
</protein>
<dbReference type="Proteomes" id="UP000724584">
    <property type="component" value="Unassembled WGS sequence"/>
</dbReference>